<dbReference type="EMBL" id="HG994359">
    <property type="protein sequence ID" value="CAF2101930.1"/>
    <property type="molecule type" value="Genomic_DNA"/>
</dbReference>
<keyword evidence="4" id="KW-1185">Reference proteome</keyword>
<reference evidence="2" key="3">
    <citation type="submission" date="2021-01" db="EMBL/GenBank/DDBJ databases">
        <authorList>
            <consortium name="Genoscope - CEA"/>
            <person name="William W."/>
        </authorList>
    </citation>
    <scope>NUCLEOTIDE SEQUENCE</scope>
</reference>
<dbReference type="EMBL" id="LK031986">
    <property type="protein sequence ID" value="CDY08427.1"/>
    <property type="molecule type" value="Genomic_DNA"/>
</dbReference>
<reference evidence="3 4" key="1">
    <citation type="journal article" date="2014" name="Science">
        <title>Plant genetics. Early allopolyploid evolution in the post-Neolithic Brassica napus oilseed genome.</title>
        <authorList>
            <person name="Chalhoub B."/>
            <person name="Denoeud F."/>
            <person name="Liu S."/>
            <person name="Parkin I.A."/>
            <person name="Tang H."/>
            <person name="Wang X."/>
            <person name="Chiquet J."/>
            <person name="Belcram H."/>
            <person name="Tong C."/>
            <person name="Samans B."/>
            <person name="Correa M."/>
            <person name="Da Silva C."/>
            <person name="Just J."/>
            <person name="Falentin C."/>
            <person name="Koh C.S."/>
            <person name="Le Clainche I."/>
            <person name="Bernard M."/>
            <person name="Bento P."/>
            <person name="Noel B."/>
            <person name="Labadie K."/>
            <person name="Alberti A."/>
            <person name="Charles M."/>
            <person name="Arnaud D."/>
            <person name="Guo H."/>
            <person name="Daviaud C."/>
            <person name="Alamery S."/>
            <person name="Jabbari K."/>
            <person name="Zhao M."/>
            <person name="Edger P.P."/>
            <person name="Chelaifa H."/>
            <person name="Tack D."/>
            <person name="Lassalle G."/>
            <person name="Mestiri I."/>
            <person name="Schnel N."/>
            <person name="Le Paslier M.C."/>
            <person name="Fan G."/>
            <person name="Renault V."/>
            <person name="Bayer P.E."/>
            <person name="Golicz A.A."/>
            <person name="Manoli S."/>
            <person name="Lee T.H."/>
            <person name="Thi V.H."/>
            <person name="Chalabi S."/>
            <person name="Hu Q."/>
            <person name="Fan C."/>
            <person name="Tollenaere R."/>
            <person name="Lu Y."/>
            <person name="Battail C."/>
            <person name="Shen J."/>
            <person name="Sidebottom C.H."/>
            <person name="Wang X."/>
            <person name="Canaguier A."/>
            <person name="Chauveau A."/>
            <person name="Berard A."/>
            <person name="Deniot G."/>
            <person name="Guan M."/>
            <person name="Liu Z."/>
            <person name="Sun F."/>
            <person name="Lim Y.P."/>
            <person name="Lyons E."/>
            <person name="Town C.D."/>
            <person name="Bancroft I."/>
            <person name="Wang X."/>
            <person name="Meng J."/>
            <person name="Ma J."/>
            <person name="Pires J.C."/>
            <person name="King G.J."/>
            <person name="Brunel D."/>
            <person name="Delourme R."/>
            <person name="Renard M."/>
            <person name="Aury J.M."/>
            <person name="Adams K.L."/>
            <person name="Batley J."/>
            <person name="Snowdon R.J."/>
            <person name="Tost J."/>
            <person name="Edwards D."/>
            <person name="Zhou Y."/>
            <person name="Hua W."/>
            <person name="Sharpe A.G."/>
            <person name="Paterson A.H."/>
            <person name="Guan C."/>
            <person name="Wincker P."/>
        </authorList>
    </citation>
    <scope>NUCLEOTIDE SEQUENCE [LARGE SCALE GENOMIC DNA]</scope>
    <source>
        <strain evidence="4">cv. Darmor-bzh</strain>
    </source>
</reference>
<dbReference type="Proteomes" id="UP000028999">
    <property type="component" value="Unassembled WGS sequence"/>
</dbReference>
<evidence type="ECO:0000313" key="3">
    <source>
        <dbReference type="EMBL" id="CDY08427.1"/>
    </source>
</evidence>
<keyword evidence="1" id="KW-0812">Transmembrane</keyword>
<organism evidence="3 4">
    <name type="scientific">Brassica napus</name>
    <name type="common">Rape</name>
    <dbReference type="NCBI Taxonomy" id="3708"/>
    <lineage>
        <taxon>Eukaryota</taxon>
        <taxon>Viridiplantae</taxon>
        <taxon>Streptophyta</taxon>
        <taxon>Embryophyta</taxon>
        <taxon>Tracheophyta</taxon>
        <taxon>Spermatophyta</taxon>
        <taxon>Magnoliopsida</taxon>
        <taxon>eudicotyledons</taxon>
        <taxon>Gunneridae</taxon>
        <taxon>Pentapetalae</taxon>
        <taxon>rosids</taxon>
        <taxon>malvids</taxon>
        <taxon>Brassicales</taxon>
        <taxon>Brassicaceae</taxon>
        <taxon>Brassiceae</taxon>
        <taxon>Brassica</taxon>
    </lineage>
</organism>
<keyword evidence="1" id="KW-0472">Membrane</keyword>
<dbReference type="PaxDb" id="3708-A0A078F5P9"/>
<dbReference type="AlphaFoldDB" id="A0A078F5P9"/>
<keyword evidence="1" id="KW-1133">Transmembrane helix</keyword>
<name>A0A078F5P9_BRANA</name>
<accession>A0A078F5P9</accession>
<proteinExistence type="predicted"/>
<evidence type="ECO:0000313" key="4">
    <source>
        <dbReference type="Proteomes" id="UP000028999"/>
    </source>
</evidence>
<evidence type="ECO:0000313" key="2">
    <source>
        <dbReference type="EMBL" id="CAF2101930.1"/>
    </source>
</evidence>
<feature type="transmembrane region" description="Helical" evidence="1">
    <location>
        <begin position="12"/>
        <end position="37"/>
    </location>
</feature>
<dbReference type="Gramene" id="CDY08427">
    <property type="protein sequence ID" value="CDY08427"/>
    <property type="gene ID" value="GSBRNA2T00000187001"/>
</dbReference>
<dbReference type="Proteomes" id="UP001295469">
    <property type="component" value="Chromosome A05"/>
</dbReference>
<evidence type="ECO:0000256" key="1">
    <source>
        <dbReference type="SAM" id="Phobius"/>
    </source>
</evidence>
<reference evidence="3" key="2">
    <citation type="submission" date="2014-06" db="EMBL/GenBank/DDBJ databases">
        <authorList>
            <person name="Genoscope - CEA"/>
        </authorList>
    </citation>
    <scope>NUCLEOTIDE SEQUENCE</scope>
</reference>
<protein>
    <submittedName>
        <fullName evidence="2">(rape) hypothetical protein</fullName>
    </submittedName>
    <submittedName>
        <fullName evidence="3">BnaA05g26630D protein</fullName>
    </submittedName>
</protein>
<sequence>MRGQCEWLYPWFIIGFTRLSTTSTVSVCISLRLVMLIKRFKGSSHKRGGLVKQNIVKPCCAFVFYFKLKSSFSKLNQSSFCVNGFHDHDDFLLILKTIPMHETSYDLIAGTTVTHDLINIPTLISFI</sequence>
<gene>
    <name evidence="3" type="primary">BnaA05g26630D</name>
    <name evidence="2" type="ORF">DARMORV10_A05P36950.1</name>
    <name evidence="3" type="ORF">GSBRNA2T00000187001</name>
</gene>